<dbReference type="AlphaFoldDB" id="A0A3B4UBJ7"/>
<dbReference type="InterPro" id="IPR017907">
    <property type="entry name" value="Znf_RING_CS"/>
</dbReference>
<evidence type="ECO:0000259" key="5">
    <source>
        <dbReference type="PROSITE" id="PS50089"/>
    </source>
</evidence>
<dbReference type="SMART" id="SM00184">
    <property type="entry name" value="RING"/>
    <property type="match status" value="1"/>
</dbReference>
<reference evidence="6" key="1">
    <citation type="submission" date="2025-08" db="UniProtKB">
        <authorList>
            <consortium name="Ensembl"/>
        </authorList>
    </citation>
    <scope>IDENTIFICATION</scope>
</reference>
<name>A0A3B4UBJ7_SERDU</name>
<keyword evidence="3" id="KW-0862">Zinc</keyword>
<dbReference type="GO" id="GO:0008270">
    <property type="term" value="F:zinc ion binding"/>
    <property type="evidence" value="ECO:0007669"/>
    <property type="project" value="UniProtKB-KW"/>
</dbReference>
<dbReference type="PROSITE" id="PS00518">
    <property type="entry name" value="ZF_RING_1"/>
    <property type="match status" value="1"/>
</dbReference>
<proteinExistence type="predicted"/>
<dbReference type="InterPro" id="IPR001841">
    <property type="entry name" value="Znf_RING"/>
</dbReference>
<dbReference type="GeneTree" id="ENSGT00980000199531"/>
<dbReference type="Ensembl" id="ENSSDUT00000016326.1">
    <property type="protein sequence ID" value="ENSSDUP00000016034.1"/>
    <property type="gene ID" value="ENSSDUG00000011705.1"/>
</dbReference>
<dbReference type="InterPro" id="IPR013083">
    <property type="entry name" value="Znf_RING/FYVE/PHD"/>
</dbReference>
<organism evidence="6 7">
    <name type="scientific">Seriola dumerili</name>
    <name type="common">Greater amberjack</name>
    <name type="synonym">Caranx dumerili</name>
    <dbReference type="NCBI Taxonomy" id="41447"/>
    <lineage>
        <taxon>Eukaryota</taxon>
        <taxon>Metazoa</taxon>
        <taxon>Chordata</taxon>
        <taxon>Craniata</taxon>
        <taxon>Vertebrata</taxon>
        <taxon>Euteleostomi</taxon>
        <taxon>Actinopterygii</taxon>
        <taxon>Neopterygii</taxon>
        <taxon>Teleostei</taxon>
        <taxon>Neoteleostei</taxon>
        <taxon>Acanthomorphata</taxon>
        <taxon>Carangaria</taxon>
        <taxon>Carangiformes</taxon>
        <taxon>Carangidae</taxon>
        <taxon>Seriola</taxon>
    </lineage>
</organism>
<accession>A0A3B4UBJ7</accession>
<keyword evidence="7" id="KW-1185">Reference proteome</keyword>
<feature type="domain" description="RING-type" evidence="5">
    <location>
        <begin position="28"/>
        <end position="66"/>
    </location>
</feature>
<evidence type="ECO:0000313" key="7">
    <source>
        <dbReference type="Proteomes" id="UP000261420"/>
    </source>
</evidence>
<reference evidence="6" key="2">
    <citation type="submission" date="2025-09" db="UniProtKB">
        <authorList>
            <consortium name="Ensembl"/>
        </authorList>
    </citation>
    <scope>IDENTIFICATION</scope>
</reference>
<dbReference type="InterPro" id="IPR018957">
    <property type="entry name" value="Znf_C3HC4_RING-type"/>
</dbReference>
<evidence type="ECO:0000256" key="3">
    <source>
        <dbReference type="ARBA" id="ARBA00022833"/>
    </source>
</evidence>
<dbReference type="Proteomes" id="UP000261420">
    <property type="component" value="Unplaced"/>
</dbReference>
<dbReference type="SUPFAM" id="SSF57850">
    <property type="entry name" value="RING/U-box"/>
    <property type="match status" value="1"/>
</dbReference>
<evidence type="ECO:0000256" key="2">
    <source>
        <dbReference type="ARBA" id="ARBA00022771"/>
    </source>
</evidence>
<protein>
    <recommendedName>
        <fullName evidence="5">RING-type domain-containing protein</fullName>
    </recommendedName>
</protein>
<keyword evidence="2 4" id="KW-0863">Zinc-finger</keyword>
<sequence>LISSIVLSFHPGSSPVVYFLFRFGQTLCPVCMGDPQDPLCLPCKHIFCVACIKQWLNPGQMYCPLCMQPVDDDFPMFPSNDIRLVIVSVKISF</sequence>
<evidence type="ECO:0000256" key="4">
    <source>
        <dbReference type="PROSITE-ProRule" id="PRU00175"/>
    </source>
</evidence>
<dbReference type="Pfam" id="PF00097">
    <property type="entry name" value="zf-C3HC4"/>
    <property type="match status" value="1"/>
</dbReference>
<dbReference type="STRING" id="41447.ENSSDUP00000016034"/>
<evidence type="ECO:0000313" key="6">
    <source>
        <dbReference type="Ensembl" id="ENSSDUP00000016034.1"/>
    </source>
</evidence>
<evidence type="ECO:0000256" key="1">
    <source>
        <dbReference type="ARBA" id="ARBA00022723"/>
    </source>
</evidence>
<dbReference type="PROSITE" id="PS50089">
    <property type="entry name" value="ZF_RING_2"/>
    <property type="match status" value="1"/>
</dbReference>
<keyword evidence="1" id="KW-0479">Metal-binding</keyword>
<dbReference type="Gene3D" id="3.30.40.10">
    <property type="entry name" value="Zinc/RING finger domain, C3HC4 (zinc finger)"/>
    <property type="match status" value="1"/>
</dbReference>